<keyword evidence="9" id="KW-1185">Reference proteome</keyword>
<evidence type="ECO:0000256" key="2">
    <source>
        <dbReference type="ARBA" id="ARBA00006679"/>
    </source>
</evidence>
<keyword evidence="6 7" id="KW-0472">Membrane</keyword>
<keyword evidence="5 7" id="KW-1133">Transmembrane helix</keyword>
<evidence type="ECO:0000256" key="1">
    <source>
        <dbReference type="ARBA" id="ARBA00004651"/>
    </source>
</evidence>
<gene>
    <name evidence="8" type="ORF">Mic7113_1065</name>
</gene>
<proteinExistence type="inferred from homology"/>
<feature type="transmembrane region" description="Helical" evidence="7">
    <location>
        <begin position="6"/>
        <end position="27"/>
    </location>
</feature>
<dbReference type="AlphaFoldDB" id="K9WB09"/>
<feature type="transmembrane region" description="Helical" evidence="7">
    <location>
        <begin position="39"/>
        <end position="62"/>
    </location>
</feature>
<dbReference type="KEGG" id="mic:Mic7113_1065"/>
<dbReference type="RefSeq" id="WP_015181119.1">
    <property type="nucleotide sequence ID" value="NC_019738.1"/>
</dbReference>
<protein>
    <submittedName>
        <fullName evidence="8">Putative membrane protein</fullName>
    </submittedName>
</protein>
<dbReference type="EMBL" id="CP003630">
    <property type="protein sequence ID" value="AFZ16959.1"/>
    <property type="molecule type" value="Genomic_DNA"/>
</dbReference>
<reference evidence="8 9" key="1">
    <citation type="submission" date="2012-06" db="EMBL/GenBank/DDBJ databases">
        <title>Finished chromosome of genome of Microcoleus sp. PCC 7113.</title>
        <authorList>
            <consortium name="US DOE Joint Genome Institute"/>
            <person name="Gugger M."/>
            <person name="Coursin T."/>
            <person name="Rippka R."/>
            <person name="Tandeau De Marsac N."/>
            <person name="Huntemann M."/>
            <person name="Wei C.-L."/>
            <person name="Han J."/>
            <person name="Detter J.C."/>
            <person name="Han C."/>
            <person name="Tapia R."/>
            <person name="Chen A."/>
            <person name="Kyrpides N."/>
            <person name="Mavromatis K."/>
            <person name="Markowitz V."/>
            <person name="Szeto E."/>
            <person name="Ivanova N."/>
            <person name="Pagani I."/>
            <person name="Pati A."/>
            <person name="Goodwin L."/>
            <person name="Nordberg H.P."/>
            <person name="Cantor M.N."/>
            <person name="Hua S.X."/>
            <person name="Woyke T."/>
            <person name="Kerfeld C.A."/>
        </authorList>
    </citation>
    <scope>NUCLEOTIDE SEQUENCE [LARGE SCALE GENOMIC DNA]</scope>
    <source>
        <strain evidence="8 9">PCC 7113</strain>
    </source>
</reference>
<dbReference type="STRING" id="1173027.Mic7113_1065"/>
<name>K9WB09_9CYAN</name>
<comment type="subcellular location">
    <subcellularLocation>
        <location evidence="1">Cell membrane</location>
        <topology evidence="1">Multi-pass membrane protein</topology>
    </subcellularLocation>
</comment>
<evidence type="ECO:0000256" key="5">
    <source>
        <dbReference type="ARBA" id="ARBA00022989"/>
    </source>
</evidence>
<evidence type="ECO:0000313" key="8">
    <source>
        <dbReference type="EMBL" id="AFZ16959.1"/>
    </source>
</evidence>
<sequence length="136" mass="14783">MNYIPLAARICLSLIFLHSGIGKIFTFADTQQMMAARGLPLPALLLMGNIVFQIVGGISLLLGYKVRWGVILLILFLVPTTLVFHNFLADPKEMTAFLKNLGLIGGLLMVYYAGAGAVSLDTQTDLSNPNRQSSQL</sequence>
<dbReference type="GO" id="GO:0005886">
    <property type="term" value="C:plasma membrane"/>
    <property type="evidence" value="ECO:0007669"/>
    <property type="project" value="UniProtKB-SubCell"/>
</dbReference>
<dbReference type="PANTHER" id="PTHR33452">
    <property type="entry name" value="OXIDOREDUCTASE CATD-RELATED"/>
    <property type="match status" value="1"/>
</dbReference>
<evidence type="ECO:0000256" key="4">
    <source>
        <dbReference type="ARBA" id="ARBA00022692"/>
    </source>
</evidence>
<evidence type="ECO:0000313" key="9">
    <source>
        <dbReference type="Proteomes" id="UP000010471"/>
    </source>
</evidence>
<evidence type="ECO:0000256" key="6">
    <source>
        <dbReference type="ARBA" id="ARBA00023136"/>
    </source>
</evidence>
<dbReference type="Pfam" id="PF07681">
    <property type="entry name" value="DoxX"/>
    <property type="match status" value="1"/>
</dbReference>
<dbReference type="InterPro" id="IPR032808">
    <property type="entry name" value="DoxX"/>
</dbReference>
<accession>K9WB09</accession>
<keyword evidence="3" id="KW-1003">Cell membrane</keyword>
<dbReference type="eggNOG" id="COG2259">
    <property type="taxonomic scope" value="Bacteria"/>
</dbReference>
<dbReference type="HOGENOM" id="CLU_058421_8_2_3"/>
<comment type="similarity">
    <text evidence="2">Belongs to the DoxX family.</text>
</comment>
<feature type="transmembrane region" description="Helical" evidence="7">
    <location>
        <begin position="101"/>
        <end position="120"/>
    </location>
</feature>
<dbReference type="Proteomes" id="UP000010471">
    <property type="component" value="Chromosome"/>
</dbReference>
<dbReference type="InterPro" id="IPR051907">
    <property type="entry name" value="DoxX-like_oxidoreductase"/>
</dbReference>
<keyword evidence="4 7" id="KW-0812">Transmembrane</keyword>
<organism evidence="8 9">
    <name type="scientific">Allocoleopsis franciscana PCC 7113</name>
    <dbReference type="NCBI Taxonomy" id="1173027"/>
    <lineage>
        <taxon>Bacteria</taxon>
        <taxon>Bacillati</taxon>
        <taxon>Cyanobacteriota</taxon>
        <taxon>Cyanophyceae</taxon>
        <taxon>Coleofasciculales</taxon>
        <taxon>Coleofasciculaceae</taxon>
        <taxon>Allocoleopsis</taxon>
        <taxon>Allocoleopsis franciscana</taxon>
    </lineage>
</organism>
<dbReference type="PANTHER" id="PTHR33452:SF1">
    <property type="entry name" value="INNER MEMBRANE PROTEIN YPHA-RELATED"/>
    <property type="match status" value="1"/>
</dbReference>
<evidence type="ECO:0000256" key="3">
    <source>
        <dbReference type="ARBA" id="ARBA00022475"/>
    </source>
</evidence>
<dbReference type="OrthoDB" id="495902at2"/>
<feature type="transmembrane region" description="Helical" evidence="7">
    <location>
        <begin position="68"/>
        <end position="89"/>
    </location>
</feature>
<evidence type="ECO:0000256" key="7">
    <source>
        <dbReference type="SAM" id="Phobius"/>
    </source>
</evidence>